<organism evidence="3 4">
    <name type="scientific">Pleurodeles waltl</name>
    <name type="common">Iberian ribbed newt</name>
    <dbReference type="NCBI Taxonomy" id="8319"/>
    <lineage>
        <taxon>Eukaryota</taxon>
        <taxon>Metazoa</taxon>
        <taxon>Chordata</taxon>
        <taxon>Craniata</taxon>
        <taxon>Vertebrata</taxon>
        <taxon>Euteleostomi</taxon>
        <taxon>Amphibia</taxon>
        <taxon>Batrachia</taxon>
        <taxon>Caudata</taxon>
        <taxon>Salamandroidea</taxon>
        <taxon>Salamandridae</taxon>
        <taxon>Pleurodelinae</taxon>
        <taxon>Pleurodeles</taxon>
    </lineage>
</organism>
<gene>
    <name evidence="3" type="ORF">NDU88_005023</name>
</gene>
<proteinExistence type="predicted"/>
<dbReference type="EMBL" id="JANPWB010000007">
    <property type="protein sequence ID" value="KAJ1173182.1"/>
    <property type="molecule type" value="Genomic_DNA"/>
</dbReference>
<dbReference type="Proteomes" id="UP001066276">
    <property type="component" value="Chromosome 4_1"/>
</dbReference>
<reference evidence="3" key="1">
    <citation type="journal article" date="2022" name="bioRxiv">
        <title>Sequencing and chromosome-scale assembly of the giantPleurodeles waltlgenome.</title>
        <authorList>
            <person name="Brown T."/>
            <person name="Elewa A."/>
            <person name="Iarovenko S."/>
            <person name="Subramanian E."/>
            <person name="Araus A.J."/>
            <person name="Petzold A."/>
            <person name="Susuki M."/>
            <person name="Suzuki K.-i.T."/>
            <person name="Hayashi T."/>
            <person name="Toyoda A."/>
            <person name="Oliveira C."/>
            <person name="Osipova E."/>
            <person name="Leigh N.D."/>
            <person name="Simon A."/>
            <person name="Yun M.H."/>
        </authorList>
    </citation>
    <scope>NUCLEOTIDE SEQUENCE</scope>
    <source>
        <strain evidence="3">20211129_DDA</strain>
        <tissue evidence="3">Liver</tissue>
    </source>
</reference>
<evidence type="ECO:0000256" key="1">
    <source>
        <dbReference type="SAM" id="MobiDB-lite"/>
    </source>
</evidence>
<name>A0AAV7T999_PLEWA</name>
<evidence type="ECO:0000313" key="4">
    <source>
        <dbReference type="Proteomes" id="UP001066276"/>
    </source>
</evidence>
<evidence type="ECO:0000256" key="2">
    <source>
        <dbReference type="SAM" id="SignalP"/>
    </source>
</evidence>
<comment type="caution">
    <text evidence="3">The sequence shown here is derived from an EMBL/GenBank/DDBJ whole genome shotgun (WGS) entry which is preliminary data.</text>
</comment>
<evidence type="ECO:0000313" key="3">
    <source>
        <dbReference type="EMBL" id="KAJ1173182.1"/>
    </source>
</evidence>
<feature type="region of interest" description="Disordered" evidence="1">
    <location>
        <begin position="248"/>
        <end position="275"/>
    </location>
</feature>
<keyword evidence="4" id="KW-1185">Reference proteome</keyword>
<protein>
    <submittedName>
        <fullName evidence="3">Uncharacterized protein</fullName>
    </submittedName>
</protein>
<sequence length="296" mass="32146">MSYLSMSFIGKSLLLLFVDVLSPSSESEDCMSCRVPDLDFCCLEGLRHLLGVVFLVLECPLWLEYASPPPAGEESVFLLASLMVLRVPATRAERKSLHRATALGQDATGYPTKHADPSSRGRCGRLWAIPLAFRYLAVGSPSLLPLMACLVQDEACAVTLGTAVEGCGEHVTLPVPQCGVSENCLFPLYLFLILHVQFRCLKVPLQSHISPPPIYPPTQMMVPQATRAVSDIKWGDLPSDTFDAGLGSGTYRLTSHPRRVSKTQAKQPRPDASSRSLSPLFWIAVEGCGGRDATST</sequence>
<keyword evidence="2" id="KW-0732">Signal</keyword>
<feature type="signal peptide" evidence="2">
    <location>
        <begin position="1"/>
        <end position="27"/>
    </location>
</feature>
<feature type="chain" id="PRO_5043372735" evidence="2">
    <location>
        <begin position="28"/>
        <end position="296"/>
    </location>
</feature>
<accession>A0AAV7T999</accession>
<dbReference type="AlphaFoldDB" id="A0AAV7T999"/>